<dbReference type="Proteomes" id="UP000700706">
    <property type="component" value="Unassembled WGS sequence"/>
</dbReference>
<dbReference type="AlphaFoldDB" id="A0A952KGE6"/>
<dbReference type="PROSITE" id="PS00018">
    <property type="entry name" value="EF_HAND_1"/>
    <property type="match status" value="1"/>
</dbReference>
<evidence type="ECO:0000256" key="1">
    <source>
        <dbReference type="SAM" id="MobiDB-lite"/>
    </source>
</evidence>
<protein>
    <recommendedName>
        <fullName evidence="4">EF-hand domain-containing protein</fullName>
    </recommendedName>
</protein>
<comment type="caution">
    <text evidence="2">The sequence shown here is derived from an EMBL/GenBank/DDBJ whole genome shotgun (WGS) entry which is preliminary data.</text>
</comment>
<sequence length="131" mass="13802">MTTTAPATAARSEATAMEPASPVRRTASMVPATAARPGASGPIRSTPSRSTPQETGIRALQERIADLKADPLADPHLIDALEAELADRIDQVKPGTGPTGDWETANLDVDGNGVVDDRDLELAREGFRPFD</sequence>
<feature type="compositionally biased region" description="Polar residues" evidence="1">
    <location>
        <begin position="43"/>
        <end position="54"/>
    </location>
</feature>
<evidence type="ECO:0008006" key="4">
    <source>
        <dbReference type="Google" id="ProtNLM"/>
    </source>
</evidence>
<organism evidence="2 3">
    <name type="scientific">Inquilinus limosus</name>
    <dbReference type="NCBI Taxonomy" id="171674"/>
    <lineage>
        <taxon>Bacteria</taxon>
        <taxon>Pseudomonadati</taxon>
        <taxon>Pseudomonadota</taxon>
        <taxon>Alphaproteobacteria</taxon>
        <taxon>Rhodospirillales</taxon>
        <taxon>Rhodospirillaceae</taxon>
        <taxon>Inquilinus</taxon>
    </lineage>
</organism>
<name>A0A952KGE6_9PROT</name>
<dbReference type="EMBL" id="JAEKLZ010000131">
    <property type="protein sequence ID" value="MBW8724701.1"/>
    <property type="molecule type" value="Genomic_DNA"/>
</dbReference>
<feature type="compositionally biased region" description="Low complexity" evidence="1">
    <location>
        <begin position="1"/>
        <end position="16"/>
    </location>
</feature>
<gene>
    <name evidence="2" type="ORF">JF625_06025</name>
</gene>
<proteinExistence type="predicted"/>
<accession>A0A952KGE6</accession>
<evidence type="ECO:0000313" key="3">
    <source>
        <dbReference type="Proteomes" id="UP000700706"/>
    </source>
</evidence>
<dbReference type="InterPro" id="IPR018247">
    <property type="entry name" value="EF_Hand_1_Ca_BS"/>
</dbReference>
<evidence type="ECO:0000313" key="2">
    <source>
        <dbReference type="EMBL" id="MBW8724701.1"/>
    </source>
</evidence>
<reference evidence="2" key="1">
    <citation type="submission" date="2020-06" db="EMBL/GenBank/DDBJ databases">
        <title>Stable isotope informed genome-resolved metagenomics uncovers potential trophic interactions in rhizosphere soil.</title>
        <authorList>
            <person name="Starr E.P."/>
            <person name="Shi S."/>
            <person name="Blazewicz S.J."/>
            <person name="Koch B.J."/>
            <person name="Probst A.J."/>
            <person name="Hungate B.A."/>
            <person name="Pett-Ridge J."/>
            <person name="Firestone M.K."/>
            <person name="Banfield J.F."/>
        </authorList>
    </citation>
    <scope>NUCLEOTIDE SEQUENCE</scope>
    <source>
        <strain evidence="2">YM_69_17</strain>
    </source>
</reference>
<feature type="region of interest" description="Disordered" evidence="1">
    <location>
        <begin position="1"/>
        <end position="55"/>
    </location>
</feature>
<feature type="region of interest" description="Disordered" evidence="1">
    <location>
        <begin position="91"/>
        <end position="110"/>
    </location>
</feature>